<comment type="caution">
    <text evidence="11">The sequence shown here is derived from an EMBL/GenBank/DDBJ whole genome shotgun (WGS) entry which is preliminary data.</text>
</comment>
<keyword evidence="4 9" id="KW-0732">Signal</keyword>
<keyword evidence="5 8" id="KW-1133">Transmembrane helix</keyword>
<keyword evidence="6 8" id="KW-0472">Membrane</keyword>
<feature type="domain" description="GOLD" evidence="10">
    <location>
        <begin position="32"/>
        <end position="126"/>
    </location>
</feature>
<evidence type="ECO:0000256" key="1">
    <source>
        <dbReference type="ARBA" id="ARBA00004479"/>
    </source>
</evidence>
<evidence type="ECO:0000256" key="5">
    <source>
        <dbReference type="ARBA" id="ARBA00022989"/>
    </source>
</evidence>
<proteinExistence type="inferred from homology"/>
<evidence type="ECO:0000256" key="3">
    <source>
        <dbReference type="ARBA" id="ARBA00022692"/>
    </source>
</evidence>
<dbReference type="OrthoDB" id="759142at2759"/>
<evidence type="ECO:0000313" key="12">
    <source>
        <dbReference type="Proteomes" id="UP000717585"/>
    </source>
</evidence>
<dbReference type="InterPro" id="IPR009038">
    <property type="entry name" value="GOLD_dom"/>
</dbReference>
<dbReference type="Pfam" id="PF01105">
    <property type="entry name" value="EMP24_GP25L"/>
    <property type="match status" value="1"/>
</dbReference>
<evidence type="ECO:0000256" key="6">
    <source>
        <dbReference type="ARBA" id="ARBA00023136"/>
    </source>
</evidence>
<organism evidence="11 12">
    <name type="scientific">Carpediemonas membranifera</name>
    <dbReference type="NCBI Taxonomy" id="201153"/>
    <lineage>
        <taxon>Eukaryota</taxon>
        <taxon>Metamonada</taxon>
        <taxon>Carpediemonas-like organisms</taxon>
        <taxon>Carpediemonas</taxon>
    </lineage>
</organism>
<comment type="subcellular location">
    <subcellularLocation>
        <location evidence="1 7">Membrane</location>
        <topology evidence="1 7">Single-pass type I membrane protein</topology>
    </subcellularLocation>
</comment>
<dbReference type="SMART" id="SM01190">
    <property type="entry name" value="EMP24_GP25L"/>
    <property type="match status" value="1"/>
</dbReference>
<dbReference type="Proteomes" id="UP000717585">
    <property type="component" value="Unassembled WGS sequence"/>
</dbReference>
<comment type="similarity">
    <text evidence="2 7">Belongs to the EMP24/GP25L family.</text>
</comment>
<keyword evidence="12" id="KW-1185">Reference proteome</keyword>
<feature type="chain" id="PRO_5035197873" evidence="9">
    <location>
        <begin position="23"/>
        <end position="216"/>
    </location>
</feature>
<dbReference type="PANTHER" id="PTHR22811">
    <property type="entry name" value="TRANSMEMBRANE EMP24 DOMAIN-CONTAINING PROTEIN"/>
    <property type="match status" value="1"/>
</dbReference>
<dbReference type="PROSITE" id="PS50866">
    <property type="entry name" value="GOLD"/>
    <property type="match status" value="1"/>
</dbReference>
<feature type="transmembrane region" description="Helical" evidence="8">
    <location>
        <begin position="184"/>
        <end position="210"/>
    </location>
</feature>
<dbReference type="EMBL" id="JAHDYR010000007">
    <property type="protein sequence ID" value="KAG9395973.1"/>
    <property type="molecule type" value="Genomic_DNA"/>
</dbReference>
<protein>
    <submittedName>
        <fullName evidence="11">Emp24/gp25L/p24 family/GOLD</fullName>
    </submittedName>
</protein>
<sequence>MCNFRLVTILCCMMIAIAAVQAVSYDLQVSNTFCFTEELTSHTLVIVEFTAEPDNTGTMEVSVNVRAPNRDIIYSKYGVTNEKSKFVFTAVQEGDYQFCFNNILVQPPRGMIMSELKRRVNINLRTGSEAIDPSDSVNQDHVNVFEWELLRIEGSLNSIKRDFGFMKRRDAFMQIESEKTRSRIAWFSLLVVMILIVSGTAQTFMMSGYFKSKKIV</sequence>
<accession>A0A8J6B5A9</accession>
<evidence type="ECO:0000256" key="8">
    <source>
        <dbReference type="SAM" id="Phobius"/>
    </source>
</evidence>
<dbReference type="AlphaFoldDB" id="A0A8J6B5A9"/>
<evidence type="ECO:0000256" key="4">
    <source>
        <dbReference type="ARBA" id="ARBA00022729"/>
    </source>
</evidence>
<gene>
    <name evidence="11" type="ORF">J8273_2322</name>
</gene>
<feature type="signal peptide" evidence="9">
    <location>
        <begin position="1"/>
        <end position="22"/>
    </location>
</feature>
<keyword evidence="3 7" id="KW-0812">Transmembrane</keyword>
<evidence type="ECO:0000256" key="7">
    <source>
        <dbReference type="RuleBase" id="RU003827"/>
    </source>
</evidence>
<evidence type="ECO:0000256" key="2">
    <source>
        <dbReference type="ARBA" id="ARBA00007104"/>
    </source>
</evidence>
<evidence type="ECO:0000259" key="10">
    <source>
        <dbReference type="PROSITE" id="PS50866"/>
    </source>
</evidence>
<evidence type="ECO:0000256" key="9">
    <source>
        <dbReference type="SAM" id="SignalP"/>
    </source>
</evidence>
<reference evidence="11" key="1">
    <citation type="submission" date="2021-05" db="EMBL/GenBank/DDBJ databases">
        <title>A free-living protist that lacks canonical eukaryotic 1 DNA replication and segregation systems.</title>
        <authorList>
            <person name="Salas-Leiva D.E."/>
            <person name="Tromer E.C."/>
            <person name="Curtis B.A."/>
            <person name="Jerlstrom-Hultqvist J."/>
            <person name="Kolisko M."/>
            <person name="Yi Z."/>
            <person name="Salas-Leiva J.S."/>
            <person name="Gallot-Lavallee L."/>
            <person name="Kops G.J.P.L."/>
            <person name="Archibald J.M."/>
            <person name="Simpson A.G.B."/>
            <person name="Roger A.J."/>
        </authorList>
    </citation>
    <scope>NUCLEOTIDE SEQUENCE</scope>
    <source>
        <strain evidence="11">BICM</strain>
    </source>
</reference>
<dbReference type="GO" id="GO:0016020">
    <property type="term" value="C:membrane"/>
    <property type="evidence" value="ECO:0007669"/>
    <property type="project" value="UniProtKB-SubCell"/>
</dbReference>
<name>A0A8J6B5A9_9EUKA</name>
<dbReference type="InterPro" id="IPR015720">
    <property type="entry name" value="Emp24-like"/>
</dbReference>
<evidence type="ECO:0000313" key="11">
    <source>
        <dbReference type="EMBL" id="KAG9395973.1"/>
    </source>
</evidence>